<feature type="region of interest" description="Disordered" evidence="11">
    <location>
        <begin position="170"/>
        <end position="225"/>
    </location>
</feature>
<feature type="compositionally biased region" description="Polar residues" evidence="11">
    <location>
        <begin position="193"/>
        <end position="208"/>
    </location>
</feature>
<feature type="transmembrane region" description="Helical" evidence="10">
    <location>
        <begin position="57"/>
        <end position="76"/>
    </location>
</feature>
<sequence>MFSSTIYDFFAANSIGKYLLEHEHQSYCIVVGYVLFVIWLGPSWMRTRKPFDLKIPMILYNFIMSALNFVLMIQVYQHLADTWDVRCIKDAPLYQQKIQDRMFIPWNAIFEKHFAFFDTIFFMLRKKQNQLTFLHVYHHTVTCLVVLWFAVTQDLRTGHLACWKGCPAYPSTTTEPRRSYADTLRKRDPRNNPEITQIPTQAALQQRPRNQRKPPEPNPTSAAHTTIPEVSDIYNIIEAFKEIKKLTEEFPGLLTVATKLKESKSKEERKLILLNALLE</sequence>
<feature type="transmembrane region" description="Helical" evidence="10">
    <location>
        <begin position="24"/>
        <end position="45"/>
    </location>
</feature>
<dbReference type="EMBL" id="JABXBU010000002">
    <property type="protein sequence ID" value="KAF8795256.1"/>
    <property type="molecule type" value="Genomic_DNA"/>
</dbReference>
<keyword evidence="6 10" id="KW-1133">Transmembrane helix</keyword>
<reference evidence="12" key="1">
    <citation type="journal article" date="2020" name="bioRxiv">
        <title>Chromosome-level reference genome of the European wasp spider Argiope bruennichi: a resource for studies on range expansion and evolutionary adaptation.</title>
        <authorList>
            <person name="Sheffer M.M."/>
            <person name="Hoppe A."/>
            <person name="Krehenwinkel H."/>
            <person name="Uhl G."/>
            <person name="Kuss A.W."/>
            <person name="Jensen L."/>
            <person name="Jensen C."/>
            <person name="Gillespie R.G."/>
            <person name="Hoff K.J."/>
            <person name="Prost S."/>
        </authorList>
    </citation>
    <scope>NUCLEOTIDE SEQUENCE</scope>
</reference>
<evidence type="ECO:0000313" key="12">
    <source>
        <dbReference type="EMBL" id="KAF8795256.1"/>
    </source>
</evidence>
<name>A0A8T0FX27_ARGBR</name>
<dbReference type="GO" id="GO:0005789">
    <property type="term" value="C:endoplasmic reticulum membrane"/>
    <property type="evidence" value="ECO:0007669"/>
    <property type="project" value="TreeGrafter"/>
</dbReference>
<evidence type="ECO:0000256" key="11">
    <source>
        <dbReference type="SAM" id="MobiDB-lite"/>
    </source>
</evidence>
<reference evidence="12" key="2">
    <citation type="submission" date="2020-06" db="EMBL/GenBank/DDBJ databases">
        <authorList>
            <person name="Sheffer M."/>
        </authorList>
    </citation>
    <scope>NUCLEOTIDE SEQUENCE</scope>
</reference>
<dbReference type="AlphaFoldDB" id="A0A8T0FX27"/>
<dbReference type="InterPro" id="IPR002076">
    <property type="entry name" value="ELO_fam"/>
</dbReference>
<keyword evidence="3 10" id="KW-0808">Transferase</keyword>
<evidence type="ECO:0000256" key="1">
    <source>
        <dbReference type="ARBA" id="ARBA00004141"/>
    </source>
</evidence>
<keyword evidence="4 10" id="KW-0812">Transmembrane</keyword>
<dbReference type="Pfam" id="PF01151">
    <property type="entry name" value="ELO"/>
    <property type="match status" value="1"/>
</dbReference>
<evidence type="ECO:0000256" key="4">
    <source>
        <dbReference type="ARBA" id="ARBA00022692"/>
    </source>
</evidence>
<comment type="caution">
    <text evidence="10">Lacks conserved residue(s) required for the propagation of feature annotation.</text>
</comment>
<keyword evidence="7 10" id="KW-0443">Lipid metabolism</keyword>
<dbReference type="InterPro" id="IPR030457">
    <property type="entry name" value="ELO_CS"/>
</dbReference>
<keyword evidence="5 10" id="KW-0276">Fatty acid metabolism</keyword>
<evidence type="ECO:0000256" key="8">
    <source>
        <dbReference type="ARBA" id="ARBA00023136"/>
    </source>
</evidence>
<evidence type="ECO:0000256" key="5">
    <source>
        <dbReference type="ARBA" id="ARBA00022832"/>
    </source>
</evidence>
<evidence type="ECO:0000256" key="10">
    <source>
        <dbReference type="RuleBase" id="RU361115"/>
    </source>
</evidence>
<feature type="compositionally biased region" description="Basic and acidic residues" evidence="11">
    <location>
        <begin position="175"/>
        <end position="191"/>
    </location>
</feature>
<comment type="subcellular location">
    <subcellularLocation>
        <location evidence="1">Membrane</location>
        <topology evidence="1">Multi-pass membrane protein</topology>
    </subcellularLocation>
</comment>
<organism evidence="12 13">
    <name type="scientific">Argiope bruennichi</name>
    <name type="common">Wasp spider</name>
    <name type="synonym">Aranea bruennichi</name>
    <dbReference type="NCBI Taxonomy" id="94029"/>
    <lineage>
        <taxon>Eukaryota</taxon>
        <taxon>Metazoa</taxon>
        <taxon>Ecdysozoa</taxon>
        <taxon>Arthropoda</taxon>
        <taxon>Chelicerata</taxon>
        <taxon>Arachnida</taxon>
        <taxon>Araneae</taxon>
        <taxon>Araneomorphae</taxon>
        <taxon>Entelegynae</taxon>
        <taxon>Araneoidea</taxon>
        <taxon>Araneidae</taxon>
        <taxon>Argiope</taxon>
    </lineage>
</organism>
<proteinExistence type="inferred from homology"/>
<accession>A0A8T0FX27</accession>
<evidence type="ECO:0000313" key="13">
    <source>
        <dbReference type="Proteomes" id="UP000807504"/>
    </source>
</evidence>
<comment type="catalytic activity">
    <reaction evidence="10">
        <text>a very-long-chain acyl-CoA + malonyl-CoA + H(+) = a very-long-chain 3-oxoacyl-CoA + CO2 + CoA</text>
        <dbReference type="Rhea" id="RHEA:32727"/>
        <dbReference type="ChEBI" id="CHEBI:15378"/>
        <dbReference type="ChEBI" id="CHEBI:16526"/>
        <dbReference type="ChEBI" id="CHEBI:57287"/>
        <dbReference type="ChEBI" id="CHEBI:57384"/>
        <dbReference type="ChEBI" id="CHEBI:90725"/>
        <dbReference type="ChEBI" id="CHEBI:90736"/>
        <dbReference type="EC" id="2.3.1.199"/>
    </reaction>
</comment>
<dbReference type="GO" id="GO:0034626">
    <property type="term" value="P:fatty acid elongation, polyunsaturated fatty acid"/>
    <property type="evidence" value="ECO:0007669"/>
    <property type="project" value="TreeGrafter"/>
</dbReference>
<comment type="similarity">
    <text evidence="10">Belongs to the ELO family.</text>
</comment>
<dbReference type="PANTHER" id="PTHR11157">
    <property type="entry name" value="FATTY ACID ACYL TRANSFERASE-RELATED"/>
    <property type="match status" value="1"/>
</dbReference>
<dbReference type="PROSITE" id="PS01188">
    <property type="entry name" value="ELO"/>
    <property type="match status" value="1"/>
</dbReference>
<comment type="caution">
    <text evidence="12">The sequence shown here is derived from an EMBL/GenBank/DDBJ whole genome shotgun (WGS) entry which is preliminary data.</text>
</comment>
<evidence type="ECO:0000256" key="9">
    <source>
        <dbReference type="ARBA" id="ARBA00023160"/>
    </source>
</evidence>
<dbReference type="GO" id="GO:0034625">
    <property type="term" value="P:fatty acid elongation, monounsaturated fatty acid"/>
    <property type="evidence" value="ECO:0007669"/>
    <property type="project" value="TreeGrafter"/>
</dbReference>
<evidence type="ECO:0000256" key="2">
    <source>
        <dbReference type="ARBA" id="ARBA00022516"/>
    </source>
</evidence>
<evidence type="ECO:0000256" key="7">
    <source>
        <dbReference type="ARBA" id="ARBA00023098"/>
    </source>
</evidence>
<evidence type="ECO:0000256" key="6">
    <source>
        <dbReference type="ARBA" id="ARBA00022989"/>
    </source>
</evidence>
<feature type="transmembrane region" description="Helical" evidence="10">
    <location>
        <begin position="103"/>
        <end position="124"/>
    </location>
</feature>
<evidence type="ECO:0000256" key="3">
    <source>
        <dbReference type="ARBA" id="ARBA00022679"/>
    </source>
</evidence>
<dbReference type="EC" id="2.3.1.199" evidence="10"/>
<keyword evidence="8 10" id="KW-0472">Membrane</keyword>
<gene>
    <name evidence="12" type="ORF">HNY73_003127</name>
</gene>
<dbReference type="GO" id="GO:0042761">
    <property type="term" value="P:very long-chain fatty acid biosynthetic process"/>
    <property type="evidence" value="ECO:0007669"/>
    <property type="project" value="TreeGrafter"/>
</dbReference>
<feature type="transmembrane region" description="Helical" evidence="10">
    <location>
        <begin position="131"/>
        <end position="151"/>
    </location>
</feature>
<keyword evidence="2 10" id="KW-0444">Lipid biosynthesis</keyword>
<dbReference type="GO" id="GO:0030148">
    <property type="term" value="P:sphingolipid biosynthetic process"/>
    <property type="evidence" value="ECO:0007669"/>
    <property type="project" value="TreeGrafter"/>
</dbReference>
<protein>
    <recommendedName>
        <fullName evidence="10">Elongation of very long chain fatty acids protein</fullName>
        <ecNumber evidence="10">2.3.1.199</ecNumber>
    </recommendedName>
    <alternativeName>
        <fullName evidence="10">Very-long-chain 3-oxoacyl-CoA synthase</fullName>
    </alternativeName>
</protein>
<dbReference type="GO" id="GO:0019367">
    <property type="term" value="P:fatty acid elongation, saturated fatty acid"/>
    <property type="evidence" value="ECO:0007669"/>
    <property type="project" value="TreeGrafter"/>
</dbReference>
<dbReference type="Proteomes" id="UP000807504">
    <property type="component" value="Unassembled WGS sequence"/>
</dbReference>
<keyword evidence="13" id="KW-1185">Reference proteome</keyword>
<keyword evidence="9 10" id="KW-0275">Fatty acid biosynthesis</keyword>
<dbReference type="GO" id="GO:0009922">
    <property type="term" value="F:fatty acid elongase activity"/>
    <property type="evidence" value="ECO:0007669"/>
    <property type="project" value="UniProtKB-EC"/>
</dbReference>